<reference evidence="2" key="1">
    <citation type="journal article" date="2012" name="PLoS Genet.">
        <title>The genomes of the fungal plant pathogens Cladosporium fulvum and Dothistroma septosporum reveal adaptation to different hosts and lifestyles but also signatures of common ancestry.</title>
        <authorList>
            <person name="de Wit P.J.G.M."/>
            <person name="van der Burgt A."/>
            <person name="Oekmen B."/>
            <person name="Stergiopoulos I."/>
            <person name="Abd-Elsalam K.A."/>
            <person name="Aerts A.L."/>
            <person name="Bahkali A.H."/>
            <person name="Beenen H.G."/>
            <person name="Chettri P."/>
            <person name="Cox M.P."/>
            <person name="Datema E."/>
            <person name="de Vries R.P."/>
            <person name="Dhillon B."/>
            <person name="Ganley A.R."/>
            <person name="Griffiths S.A."/>
            <person name="Guo Y."/>
            <person name="Hamelin R.C."/>
            <person name="Henrissat B."/>
            <person name="Kabir M.S."/>
            <person name="Jashni M.K."/>
            <person name="Kema G."/>
            <person name="Klaubauf S."/>
            <person name="Lapidus A."/>
            <person name="Levasseur A."/>
            <person name="Lindquist E."/>
            <person name="Mehrabi R."/>
            <person name="Ohm R.A."/>
            <person name="Owen T.J."/>
            <person name="Salamov A."/>
            <person name="Schwelm A."/>
            <person name="Schijlen E."/>
            <person name="Sun H."/>
            <person name="van den Burg H.A."/>
            <person name="van Ham R.C.H.J."/>
            <person name="Zhang S."/>
            <person name="Goodwin S.B."/>
            <person name="Grigoriev I.V."/>
            <person name="Collemare J."/>
            <person name="Bradshaw R.E."/>
        </authorList>
    </citation>
    <scope>NUCLEOTIDE SEQUENCE [LARGE SCALE GENOMIC DNA]</scope>
    <source>
        <strain evidence="2">NZE10 / CBS 128990</strain>
    </source>
</reference>
<dbReference type="EMBL" id="KB446537">
    <property type="protein sequence ID" value="EME46666.1"/>
    <property type="molecule type" value="Genomic_DNA"/>
</dbReference>
<proteinExistence type="predicted"/>
<keyword evidence="2" id="KW-1185">Reference proteome</keyword>
<dbReference type="Proteomes" id="UP000016933">
    <property type="component" value="Unassembled WGS sequence"/>
</dbReference>
<accession>N1PT77</accession>
<evidence type="ECO:0000313" key="1">
    <source>
        <dbReference type="EMBL" id="EME46666.1"/>
    </source>
</evidence>
<evidence type="ECO:0000313" key="2">
    <source>
        <dbReference type="Proteomes" id="UP000016933"/>
    </source>
</evidence>
<dbReference type="AlphaFoldDB" id="N1PT77"/>
<sequence length="92" mass="9743">MPLSVSILATTVSGTATPAAFDSGSSTISLASTEAAVDDGGSSRDSIPPHDWCWSFDETQKDCHCGLYSLIDNLCLQKISVYYGPRLDVALN</sequence>
<organism evidence="1 2">
    <name type="scientific">Dothistroma septosporum (strain NZE10 / CBS 128990)</name>
    <name type="common">Red band needle blight fungus</name>
    <name type="synonym">Mycosphaerella pini</name>
    <dbReference type="NCBI Taxonomy" id="675120"/>
    <lineage>
        <taxon>Eukaryota</taxon>
        <taxon>Fungi</taxon>
        <taxon>Dikarya</taxon>
        <taxon>Ascomycota</taxon>
        <taxon>Pezizomycotina</taxon>
        <taxon>Dothideomycetes</taxon>
        <taxon>Dothideomycetidae</taxon>
        <taxon>Mycosphaerellales</taxon>
        <taxon>Mycosphaerellaceae</taxon>
        <taxon>Dothistroma</taxon>
    </lineage>
</organism>
<dbReference type="HOGENOM" id="CLU_2413235_0_0_1"/>
<protein>
    <submittedName>
        <fullName evidence="1">Uncharacterized protein</fullName>
    </submittedName>
</protein>
<gene>
    <name evidence="1" type="ORF">DOTSEDRAFT_70621</name>
</gene>
<reference evidence="1 2" key="2">
    <citation type="journal article" date="2012" name="PLoS Pathog.">
        <title>Diverse lifestyles and strategies of plant pathogenesis encoded in the genomes of eighteen Dothideomycetes fungi.</title>
        <authorList>
            <person name="Ohm R.A."/>
            <person name="Feau N."/>
            <person name="Henrissat B."/>
            <person name="Schoch C.L."/>
            <person name="Horwitz B.A."/>
            <person name="Barry K.W."/>
            <person name="Condon B.J."/>
            <person name="Copeland A.C."/>
            <person name="Dhillon B."/>
            <person name="Glaser F."/>
            <person name="Hesse C.N."/>
            <person name="Kosti I."/>
            <person name="LaButti K."/>
            <person name="Lindquist E.A."/>
            <person name="Lucas S."/>
            <person name="Salamov A.A."/>
            <person name="Bradshaw R.E."/>
            <person name="Ciuffetti L."/>
            <person name="Hamelin R.C."/>
            <person name="Kema G.H.J."/>
            <person name="Lawrence C."/>
            <person name="Scott J.A."/>
            <person name="Spatafora J.W."/>
            <person name="Turgeon B.G."/>
            <person name="de Wit P.J.G.M."/>
            <person name="Zhong S."/>
            <person name="Goodwin S.B."/>
            <person name="Grigoriev I.V."/>
        </authorList>
    </citation>
    <scope>NUCLEOTIDE SEQUENCE [LARGE SCALE GENOMIC DNA]</scope>
    <source>
        <strain evidence="2">NZE10 / CBS 128990</strain>
    </source>
</reference>
<name>N1PT77_DOTSN</name>